<dbReference type="Proteomes" id="UP001373714">
    <property type="component" value="Unassembled WGS sequence"/>
</dbReference>
<dbReference type="AlphaFoldDB" id="A0AAV9V548"/>
<sequence>MVDYTLSVTVEDVESVTGYNLCLLKAMQAADSDNDIYNVVFESSGPNDKIVFNWTDEYKICCSPNRFKNAETVQATTGKLAISFKQRFSIMGGWDTTTVEDDDKIEAESFEFRSGVLGASAIVSLRSSEGSSPFFQSPNPLLRGTTESFTPKDKYKVLWSKKHKAGRMVGSESEDGFEIDFTGKRSCQVVFTKDQSWNIVAYDS</sequence>
<gene>
    <name evidence="1" type="ORF">TWF730_008819</name>
</gene>
<keyword evidence="2" id="KW-1185">Reference proteome</keyword>
<evidence type="ECO:0000313" key="2">
    <source>
        <dbReference type="Proteomes" id="UP001373714"/>
    </source>
</evidence>
<reference evidence="1 2" key="1">
    <citation type="submission" date="2019-10" db="EMBL/GenBank/DDBJ databases">
        <authorList>
            <person name="Palmer J.M."/>
        </authorList>
    </citation>
    <scope>NUCLEOTIDE SEQUENCE [LARGE SCALE GENOMIC DNA]</scope>
    <source>
        <strain evidence="1 2">TWF730</strain>
    </source>
</reference>
<accession>A0AAV9V548</accession>
<evidence type="ECO:0000313" key="1">
    <source>
        <dbReference type="EMBL" id="KAK6354413.1"/>
    </source>
</evidence>
<protein>
    <submittedName>
        <fullName evidence="1">Uncharacterized protein</fullName>
    </submittedName>
</protein>
<dbReference type="EMBL" id="JAVHNS010000005">
    <property type="protein sequence ID" value="KAK6354413.1"/>
    <property type="molecule type" value="Genomic_DNA"/>
</dbReference>
<proteinExistence type="predicted"/>
<name>A0AAV9V548_9PEZI</name>
<organism evidence="1 2">
    <name type="scientific">Orbilia blumenaviensis</name>
    <dbReference type="NCBI Taxonomy" id="1796055"/>
    <lineage>
        <taxon>Eukaryota</taxon>
        <taxon>Fungi</taxon>
        <taxon>Dikarya</taxon>
        <taxon>Ascomycota</taxon>
        <taxon>Pezizomycotina</taxon>
        <taxon>Orbiliomycetes</taxon>
        <taxon>Orbiliales</taxon>
        <taxon>Orbiliaceae</taxon>
        <taxon>Orbilia</taxon>
    </lineage>
</organism>
<comment type="caution">
    <text evidence="1">The sequence shown here is derived from an EMBL/GenBank/DDBJ whole genome shotgun (WGS) entry which is preliminary data.</text>
</comment>